<dbReference type="Proteomes" id="UP000249524">
    <property type="component" value="Unassembled WGS sequence"/>
</dbReference>
<dbReference type="PANTHER" id="PTHR48100">
    <property type="entry name" value="BROAD-SPECIFICITY PHOSPHATASE YOR283W-RELATED"/>
    <property type="match status" value="1"/>
</dbReference>
<dbReference type="OrthoDB" id="5729189at2"/>
<proteinExistence type="predicted"/>
<dbReference type="InterPro" id="IPR050275">
    <property type="entry name" value="PGM_Phosphatase"/>
</dbReference>
<dbReference type="SUPFAM" id="SSF53254">
    <property type="entry name" value="Phosphoglycerate mutase-like"/>
    <property type="match status" value="1"/>
</dbReference>
<dbReference type="InterPro" id="IPR013078">
    <property type="entry name" value="His_Pase_superF_clade-1"/>
</dbReference>
<evidence type="ECO:0000313" key="2">
    <source>
        <dbReference type="Proteomes" id="UP000249524"/>
    </source>
</evidence>
<dbReference type="CDD" id="cd07067">
    <property type="entry name" value="HP_PGM_like"/>
    <property type="match status" value="1"/>
</dbReference>
<dbReference type="PANTHER" id="PTHR48100:SF1">
    <property type="entry name" value="HISTIDINE PHOSPHATASE FAMILY PROTEIN-RELATED"/>
    <property type="match status" value="1"/>
</dbReference>
<reference evidence="1 2" key="1">
    <citation type="submission" date="2018-05" db="EMBL/GenBank/DDBJ databases">
        <authorList>
            <person name="Lanie J.A."/>
            <person name="Ng W.-L."/>
            <person name="Kazmierczak K.M."/>
            <person name="Andrzejewski T.M."/>
            <person name="Davidsen T.M."/>
            <person name="Wayne K.J."/>
            <person name="Tettelin H."/>
            <person name="Glass J.I."/>
            <person name="Rusch D."/>
            <person name="Podicherti R."/>
            <person name="Tsui H.-C.T."/>
            <person name="Winkler M.E."/>
        </authorList>
    </citation>
    <scope>NUCLEOTIDE SEQUENCE [LARGE SCALE GENOMIC DNA]</scope>
    <source>
        <strain evidence="1 2">BUT-10</strain>
    </source>
</reference>
<gene>
    <name evidence="1" type="ORF">DJ019_00960</name>
</gene>
<name>A0A328BNP3_9CAUL</name>
<dbReference type="RefSeq" id="WP_111274119.1">
    <property type="nucleotide sequence ID" value="NZ_QFYS01000001.1"/>
</dbReference>
<dbReference type="Pfam" id="PF00300">
    <property type="entry name" value="His_Phos_1"/>
    <property type="match status" value="1"/>
</dbReference>
<dbReference type="GO" id="GO:0005737">
    <property type="term" value="C:cytoplasm"/>
    <property type="evidence" value="ECO:0007669"/>
    <property type="project" value="TreeGrafter"/>
</dbReference>
<sequence>MARLYLIRHGKPSSTWGDHDEDPGLDEAGQAQARAARDWLLGLPEAERPKRVVSSPLRRCRETAEPTALALGVQPEIDPAIGEIPTPAALSAADRPAWLRQAFLGTWAEIQGDLDYDAWRGAIVESLAVRGDTAVFSHYVAINAVVSRLTGVDQVLAFRPDHASITVLETDGRTVRLVAKGAEAATQVL</sequence>
<organism evidence="1 2">
    <name type="scientific">Phenylobacterium kunshanense</name>
    <dbReference type="NCBI Taxonomy" id="1445034"/>
    <lineage>
        <taxon>Bacteria</taxon>
        <taxon>Pseudomonadati</taxon>
        <taxon>Pseudomonadota</taxon>
        <taxon>Alphaproteobacteria</taxon>
        <taxon>Caulobacterales</taxon>
        <taxon>Caulobacteraceae</taxon>
        <taxon>Phenylobacterium</taxon>
    </lineage>
</organism>
<dbReference type="InterPro" id="IPR029033">
    <property type="entry name" value="His_PPase_superfam"/>
</dbReference>
<accession>A0A328BNP3</accession>
<dbReference type="GO" id="GO:0016791">
    <property type="term" value="F:phosphatase activity"/>
    <property type="evidence" value="ECO:0007669"/>
    <property type="project" value="TreeGrafter"/>
</dbReference>
<comment type="caution">
    <text evidence="1">The sequence shown here is derived from an EMBL/GenBank/DDBJ whole genome shotgun (WGS) entry which is preliminary data.</text>
</comment>
<dbReference type="EMBL" id="QFYS01000001">
    <property type="protein sequence ID" value="RAK68627.1"/>
    <property type="molecule type" value="Genomic_DNA"/>
</dbReference>
<keyword evidence="2" id="KW-1185">Reference proteome</keyword>
<evidence type="ECO:0000313" key="1">
    <source>
        <dbReference type="EMBL" id="RAK68627.1"/>
    </source>
</evidence>
<dbReference type="SMART" id="SM00855">
    <property type="entry name" value="PGAM"/>
    <property type="match status" value="1"/>
</dbReference>
<protein>
    <submittedName>
        <fullName evidence="1">Histidine phosphatase family protein</fullName>
    </submittedName>
</protein>
<dbReference type="Gene3D" id="3.40.50.1240">
    <property type="entry name" value="Phosphoglycerate mutase-like"/>
    <property type="match status" value="1"/>
</dbReference>
<dbReference type="AlphaFoldDB" id="A0A328BNP3"/>